<evidence type="ECO:0000256" key="1">
    <source>
        <dbReference type="ARBA" id="ARBA00022485"/>
    </source>
</evidence>
<feature type="domain" description="4Fe-4S ferredoxin-type" evidence="6">
    <location>
        <begin position="54"/>
        <end position="79"/>
    </location>
</feature>
<keyword evidence="3" id="KW-0560">Oxidoreductase</keyword>
<evidence type="ECO:0000256" key="4">
    <source>
        <dbReference type="ARBA" id="ARBA00023004"/>
    </source>
</evidence>
<dbReference type="GO" id="GO:0005886">
    <property type="term" value="C:plasma membrane"/>
    <property type="evidence" value="ECO:0007669"/>
    <property type="project" value="TreeGrafter"/>
</dbReference>
<keyword evidence="4" id="KW-0408">Iron</keyword>
<dbReference type="InterPro" id="IPR017900">
    <property type="entry name" value="4Fe4S_Fe_S_CS"/>
</dbReference>
<evidence type="ECO:0000313" key="7">
    <source>
        <dbReference type="EMBL" id="RJP23246.1"/>
    </source>
</evidence>
<proteinExistence type="predicted"/>
<dbReference type="PROSITE" id="PS00198">
    <property type="entry name" value="4FE4S_FER_1"/>
    <property type="match status" value="1"/>
</dbReference>
<sequence>MDDFDKRIDEIIRKHSLHQCLECGKCSASCPRLIAGKEYSPRLLAHKLIAEREDETFIESSVWECLTCGLCEERCPSGVDISHLILEMRTLLAKSKGLRGYRAHDGALHSWMRMMTSPELQQERLGWVDPRVKTATHGPIAFFTGCAPYFDVFFSGIEVDTLSIIRDSVRLLNFLSIEPVLLANERCCGHDLLWTGDQENFETLCRLNYEEFKAAGVEEVVVTCPECYHTLGTYMPKVISGFDIKVTLLIHLLEREIKKGGVAFKPFKRKLTFQDPCRLGRISGCYDTPRTLLSLIPQARLREMENSKHSALCCGNNAFINCDAYSKRVQVQRLKEAKSTGAETLITACPKCMIHLTCTMRDPYSRGSLKLEIRDLVSVLADHIEWSGK</sequence>
<evidence type="ECO:0000313" key="8">
    <source>
        <dbReference type="Proteomes" id="UP000265882"/>
    </source>
</evidence>
<name>A0A3A4NYN6_ABYX5</name>
<comment type="caution">
    <text evidence="7">The sequence shown here is derived from an EMBL/GenBank/DDBJ whole genome shotgun (WGS) entry which is preliminary data.</text>
</comment>
<keyword evidence="2" id="KW-0479">Metal-binding</keyword>
<dbReference type="InterPro" id="IPR004017">
    <property type="entry name" value="Cys_rich_dom"/>
</dbReference>
<dbReference type="EMBL" id="QZKU01000048">
    <property type="protein sequence ID" value="RJP23246.1"/>
    <property type="molecule type" value="Genomic_DNA"/>
</dbReference>
<keyword evidence="1" id="KW-0004">4Fe-4S</keyword>
<evidence type="ECO:0000256" key="2">
    <source>
        <dbReference type="ARBA" id="ARBA00022723"/>
    </source>
</evidence>
<dbReference type="InterPro" id="IPR009051">
    <property type="entry name" value="Helical_ferredxn"/>
</dbReference>
<dbReference type="PROSITE" id="PS51379">
    <property type="entry name" value="4FE4S_FER_2"/>
    <property type="match status" value="2"/>
</dbReference>
<dbReference type="PANTHER" id="PTHR43255">
    <property type="entry name" value="IRON-SULFUR-BINDING OXIDOREDUCTASE FADF-RELATED-RELATED"/>
    <property type="match status" value="1"/>
</dbReference>
<evidence type="ECO:0000256" key="5">
    <source>
        <dbReference type="ARBA" id="ARBA00023014"/>
    </source>
</evidence>
<dbReference type="Gene3D" id="1.10.1060.10">
    <property type="entry name" value="Alpha-helical ferredoxin"/>
    <property type="match status" value="1"/>
</dbReference>
<dbReference type="GO" id="GO:0046872">
    <property type="term" value="F:metal ion binding"/>
    <property type="evidence" value="ECO:0007669"/>
    <property type="project" value="UniProtKB-KW"/>
</dbReference>
<evidence type="ECO:0000259" key="6">
    <source>
        <dbReference type="PROSITE" id="PS51379"/>
    </source>
</evidence>
<keyword evidence="5" id="KW-0411">Iron-sulfur</keyword>
<dbReference type="GO" id="GO:0051539">
    <property type="term" value="F:4 iron, 4 sulfur cluster binding"/>
    <property type="evidence" value="ECO:0007669"/>
    <property type="project" value="UniProtKB-KW"/>
</dbReference>
<reference evidence="7 8" key="1">
    <citation type="journal article" date="2017" name="ISME J.">
        <title>Energy and carbon metabolisms in a deep terrestrial subsurface fluid microbial community.</title>
        <authorList>
            <person name="Momper L."/>
            <person name="Jungbluth S.P."/>
            <person name="Lee M.D."/>
            <person name="Amend J.P."/>
        </authorList>
    </citation>
    <scope>NUCLEOTIDE SEQUENCE [LARGE SCALE GENOMIC DNA]</scope>
    <source>
        <strain evidence="7">SURF_5</strain>
    </source>
</reference>
<dbReference type="InterPro" id="IPR017896">
    <property type="entry name" value="4Fe4S_Fe-S-bd"/>
</dbReference>
<dbReference type="InterPro" id="IPR051460">
    <property type="entry name" value="HdrC_iron-sulfur_subunit"/>
</dbReference>
<protein>
    <submittedName>
        <fullName evidence="7">(Fe-S)-binding protein</fullName>
    </submittedName>
</protein>
<evidence type="ECO:0000256" key="3">
    <source>
        <dbReference type="ARBA" id="ARBA00023002"/>
    </source>
</evidence>
<accession>A0A3A4NYN6</accession>
<dbReference type="AlphaFoldDB" id="A0A3A4NYN6"/>
<dbReference type="Pfam" id="PF02754">
    <property type="entry name" value="CCG"/>
    <property type="match status" value="2"/>
</dbReference>
<dbReference type="Pfam" id="PF13183">
    <property type="entry name" value="Fer4_8"/>
    <property type="match status" value="1"/>
</dbReference>
<dbReference type="GO" id="GO:0016491">
    <property type="term" value="F:oxidoreductase activity"/>
    <property type="evidence" value="ECO:0007669"/>
    <property type="project" value="UniProtKB-KW"/>
</dbReference>
<dbReference type="SUPFAM" id="SSF46548">
    <property type="entry name" value="alpha-helical ferredoxin"/>
    <property type="match status" value="1"/>
</dbReference>
<dbReference type="Proteomes" id="UP000265882">
    <property type="component" value="Unassembled WGS sequence"/>
</dbReference>
<dbReference type="PANTHER" id="PTHR43255:SF1">
    <property type="entry name" value="IRON-SULFUR-BINDING OXIDOREDUCTASE FADF-RELATED"/>
    <property type="match status" value="1"/>
</dbReference>
<feature type="domain" description="4Fe-4S ferredoxin-type" evidence="6">
    <location>
        <begin position="10"/>
        <end position="39"/>
    </location>
</feature>
<gene>
    <name evidence="7" type="ORF">C4520_06750</name>
</gene>
<organism evidence="7 8">
    <name type="scientific">Abyssobacteria bacterium (strain SURF_5)</name>
    <dbReference type="NCBI Taxonomy" id="2093360"/>
    <lineage>
        <taxon>Bacteria</taxon>
        <taxon>Pseudomonadati</taxon>
        <taxon>Candidatus Hydrogenedentota</taxon>
        <taxon>Candidatus Abyssobacteria</taxon>
    </lineage>
</organism>